<name>A0A099EU02_9RHOB</name>
<evidence type="ECO:0000313" key="1">
    <source>
        <dbReference type="EMBL" id="KGJ01754.1"/>
    </source>
</evidence>
<accession>A0A099EU02</accession>
<gene>
    <name evidence="1" type="ORF">IT41_19350</name>
    <name evidence="2" type="ORF">SAMN04487972_1543</name>
</gene>
<organism evidence="1 3">
    <name type="scientific">Paracoccus halophilus</name>
    <dbReference type="NCBI Taxonomy" id="376733"/>
    <lineage>
        <taxon>Bacteria</taxon>
        <taxon>Pseudomonadati</taxon>
        <taxon>Pseudomonadota</taxon>
        <taxon>Alphaproteobacteria</taxon>
        <taxon>Rhodobacterales</taxon>
        <taxon>Paracoccaceae</taxon>
        <taxon>Paracoccus</taxon>
    </lineage>
</organism>
<dbReference type="STRING" id="376733.SAMN04487972_1543"/>
<evidence type="ECO:0000313" key="3">
    <source>
        <dbReference type="Proteomes" id="UP000029846"/>
    </source>
</evidence>
<dbReference type="EMBL" id="FOJO01000054">
    <property type="protein sequence ID" value="SFA62651.1"/>
    <property type="molecule type" value="Genomic_DNA"/>
</dbReference>
<evidence type="ECO:0000313" key="2">
    <source>
        <dbReference type="EMBL" id="SFA62651.1"/>
    </source>
</evidence>
<dbReference type="OrthoDB" id="9824765at2"/>
<reference evidence="1 3" key="2">
    <citation type="submission" date="2014-10" db="EMBL/GenBank/DDBJ databases">
        <title>Paracoccus sanguinis sp. nov., isolated from clinical specimens of New York State patients.</title>
        <authorList>
            <person name="Mingle L.A."/>
            <person name="Cole J.A."/>
            <person name="Lapierre P."/>
            <person name="Musser K.A."/>
        </authorList>
    </citation>
    <scope>NUCLEOTIDE SEQUENCE [LARGE SCALE GENOMIC DNA]</scope>
    <source>
        <strain evidence="1 3">JCM 14014</strain>
    </source>
</reference>
<dbReference type="AlphaFoldDB" id="A0A099EU02"/>
<dbReference type="Proteomes" id="UP000182312">
    <property type="component" value="Unassembled WGS sequence"/>
</dbReference>
<proteinExistence type="predicted"/>
<dbReference type="EMBL" id="JRKN01000061">
    <property type="protein sequence ID" value="KGJ01754.1"/>
    <property type="molecule type" value="Genomic_DNA"/>
</dbReference>
<evidence type="ECO:0000313" key="4">
    <source>
        <dbReference type="Proteomes" id="UP000182312"/>
    </source>
</evidence>
<keyword evidence="3" id="KW-1185">Reference proteome</keyword>
<reference evidence="1 3" key="1">
    <citation type="submission" date="2014-09" db="EMBL/GenBank/DDBJ databases">
        <authorList>
            <person name="McGinnis J.M."/>
            <person name="Wolfgang W.J."/>
        </authorList>
    </citation>
    <scope>NUCLEOTIDE SEQUENCE [LARGE SCALE GENOMIC DNA]</scope>
    <source>
        <strain evidence="1 3">JCM 14014</strain>
    </source>
</reference>
<reference evidence="2 4" key="3">
    <citation type="submission" date="2016-10" db="EMBL/GenBank/DDBJ databases">
        <authorList>
            <person name="de Groot N.N."/>
        </authorList>
    </citation>
    <scope>NUCLEOTIDE SEQUENCE [LARGE SCALE GENOMIC DNA]</scope>
    <source>
        <strain evidence="2 4">CGMCC 1.6117</strain>
    </source>
</reference>
<protein>
    <submittedName>
        <fullName evidence="1">Uncharacterized protein</fullName>
    </submittedName>
</protein>
<sequence>MNTRNAVSELCELVIRVEPSAAHEGELDCIVELRLASGDVDLGDETCEISISKLTLSLDLEGSTPVPGSRFGEPRKQPISEMDRVVTQENEVDTAFKASANANLDITGPSLGASASGEHKASVRRETVLTAHDRFVHHRVKALPNLRWEVRESDDSRLDGTYLESDSLLRFTRAERANRTALLARATVRQRDITFGQAVRDPISWNYFKRFSTTQRHLLDIFIAKSIDSALRRRGKYVGEITLSSAHIELPDAE</sequence>
<dbReference type="Proteomes" id="UP000029846">
    <property type="component" value="Unassembled WGS sequence"/>
</dbReference>
<dbReference type="RefSeq" id="WP_036744200.1">
    <property type="nucleotide sequence ID" value="NZ_FOJO01000054.1"/>
</dbReference>